<protein>
    <recommendedName>
        <fullName evidence="8">Phospholipid/glycerol acyltransferase domain-containing protein</fullName>
    </recommendedName>
</protein>
<evidence type="ECO:0000313" key="9">
    <source>
        <dbReference type="EMBL" id="KAG2627052.1"/>
    </source>
</evidence>
<dbReference type="Gene3D" id="1.20.1440.100">
    <property type="entry name" value="SG protein - dephosphorylation function"/>
    <property type="match status" value="1"/>
</dbReference>
<reference evidence="9" key="1">
    <citation type="submission" date="2020-05" db="EMBL/GenBank/DDBJ databases">
        <title>WGS assembly of Panicum virgatum.</title>
        <authorList>
            <person name="Lovell J.T."/>
            <person name="Jenkins J."/>
            <person name="Shu S."/>
            <person name="Juenger T.E."/>
            <person name="Schmutz J."/>
        </authorList>
    </citation>
    <scope>NUCLEOTIDE SEQUENCE</scope>
    <source>
        <strain evidence="9">AP13</strain>
    </source>
</reference>
<evidence type="ECO:0000256" key="3">
    <source>
        <dbReference type="ARBA" id="ARBA00022679"/>
    </source>
</evidence>
<evidence type="ECO:0000259" key="8">
    <source>
        <dbReference type="SMART" id="SM00563"/>
    </source>
</evidence>
<dbReference type="Proteomes" id="UP000823388">
    <property type="component" value="Chromosome 3K"/>
</dbReference>
<evidence type="ECO:0000313" key="10">
    <source>
        <dbReference type="Proteomes" id="UP000823388"/>
    </source>
</evidence>
<dbReference type="OrthoDB" id="1854593at2759"/>
<accession>A0A8T0URQ8</accession>
<dbReference type="GO" id="GO:0090447">
    <property type="term" value="F:glycerol-3-phosphate 2-O-acyltransferase activity"/>
    <property type="evidence" value="ECO:0007669"/>
    <property type="project" value="TreeGrafter"/>
</dbReference>
<dbReference type="GO" id="GO:0016020">
    <property type="term" value="C:membrane"/>
    <property type="evidence" value="ECO:0007669"/>
    <property type="project" value="UniProtKB-SubCell"/>
</dbReference>
<proteinExistence type="inferred from homology"/>
<keyword evidence="4 7" id="KW-0812">Transmembrane</keyword>
<evidence type="ECO:0000256" key="2">
    <source>
        <dbReference type="ARBA" id="ARBA00007937"/>
    </source>
</evidence>
<feature type="transmembrane region" description="Helical" evidence="7">
    <location>
        <begin position="261"/>
        <end position="281"/>
    </location>
</feature>
<evidence type="ECO:0000256" key="5">
    <source>
        <dbReference type="ARBA" id="ARBA00022989"/>
    </source>
</evidence>
<dbReference type="GO" id="GO:0016791">
    <property type="term" value="F:phosphatase activity"/>
    <property type="evidence" value="ECO:0007669"/>
    <property type="project" value="TreeGrafter"/>
</dbReference>
<sequence length="520" mass="55736">MVTMPAAASPGARRSVVAELEGGLLRGADTFPYFMLVAFEASGLPRFAALLALWPLLRLLELAGRGGLALRAAALVATAGVPRAEVEAVSRAVLPKFMADDVDPRAWAAFGACEGRRVVVATRLPRVMVERFAREHLGAHEVVGCELEYSRLRRCTGLLRGGGAEAVAGRVRALFAGGDHPDLGIGRSEMARSFLPFCKEQLEPPFTAGAATTSAAAPPFRPVIFHDGRLVCRPTALMSLVILLWLPLGALVAFVRIAVGLMVPIWTIPYIAPIFGGAVITHGRAPPPVRRASDAAAAEDGGSPSGVLFVCTHRTLMDPVVLATVLGRRVAAVTYSISRLSEVLSPIPTVQLTRDRVVDAARMRAELARGDVAVCPEGTTCREPFLLRFSALFAELSDRIVPVAMNYRVGLFHPTTARGWKAMDPIFFFMNPRPVYEVTFLNQLPAEATCAAGRSPVDVANYVQRMLAATLGFECTSLTRKDKYRVLAGNDGIVSAAKPAAPGKAAWQSRVKEVLGFLLH</sequence>
<keyword evidence="10" id="KW-1185">Reference proteome</keyword>
<dbReference type="Pfam" id="PF23270">
    <property type="entry name" value="HAD_RAM2_N"/>
    <property type="match status" value="1"/>
</dbReference>
<feature type="domain" description="Phospholipid/glycerol acyltransferase" evidence="8">
    <location>
        <begin position="307"/>
        <end position="408"/>
    </location>
</feature>
<comment type="subcellular location">
    <subcellularLocation>
        <location evidence="1">Membrane</location>
        <topology evidence="1">Multi-pass membrane protein</topology>
    </subcellularLocation>
</comment>
<evidence type="ECO:0000256" key="4">
    <source>
        <dbReference type="ARBA" id="ARBA00022692"/>
    </source>
</evidence>
<dbReference type="SUPFAM" id="SSF69593">
    <property type="entry name" value="Glycerol-3-phosphate (1)-acyltransferase"/>
    <property type="match status" value="1"/>
</dbReference>
<name>A0A8T0URQ8_PANVG</name>
<comment type="similarity">
    <text evidence="2">Belongs to the GPAT/DAPAT family.</text>
</comment>
<evidence type="ECO:0000256" key="6">
    <source>
        <dbReference type="ARBA" id="ARBA00023136"/>
    </source>
</evidence>
<keyword evidence="6 7" id="KW-0472">Membrane</keyword>
<dbReference type="AlphaFoldDB" id="A0A8T0URQ8"/>
<gene>
    <name evidence="9" type="ORF">PVAP13_3KG486776</name>
</gene>
<keyword evidence="5 7" id="KW-1133">Transmembrane helix</keyword>
<feature type="transmembrane region" description="Helical" evidence="7">
    <location>
        <begin position="236"/>
        <end position="255"/>
    </location>
</feature>
<dbReference type="PANTHER" id="PTHR15486:SF54">
    <property type="entry name" value="GLYCEROL-3-PHOSPHATE ACYLTRANSFERASE 7"/>
    <property type="match status" value="1"/>
</dbReference>
<dbReference type="CDD" id="cd06551">
    <property type="entry name" value="LPLAT"/>
    <property type="match status" value="1"/>
</dbReference>
<dbReference type="SMART" id="SM00563">
    <property type="entry name" value="PlsC"/>
    <property type="match status" value="1"/>
</dbReference>
<dbReference type="Gene3D" id="3.40.50.1000">
    <property type="entry name" value="HAD superfamily/HAD-like"/>
    <property type="match status" value="1"/>
</dbReference>
<dbReference type="InterPro" id="IPR002123">
    <property type="entry name" value="Plipid/glycerol_acylTrfase"/>
</dbReference>
<evidence type="ECO:0000256" key="7">
    <source>
        <dbReference type="SAM" id="Phobius"/>
    </source>
</evidence>
<dbReference type="InterPro" id="IPR023214">
    <property type="entry name" value="HAD_sf"/>
</dbReference>
<comment type="caution">
    <text evidence="9">The sequence shown here is derived from an EMBL/GenBank/DDBJ whole genome shotgun (WGS) entry which is preliminary data.</text>
</comment>
<keyword evidence="3" id="KW-0808">Transferase</keyword>
<dbReference type="InterPro" id="IPR056462">
    <property type="entry name" value="HAD_RAM2/GPAT1-8"/>
</dbReference>
<dbReference type="EMBL" id="CM029041">
    <property type="protein sequence ID" value="KAG2627052.1"/>
    <property type="molecule type" value="Genomic_DNA"/>
</dbReference>
<evidence type="ECO:0000256" key="1">
    <source>
        <dbReference type="ARBA" id="ARBA00004141"/>
    </source>
</evidence>
<dbReference type="GO" id="GO:0010143">
    <property type="term" value="P:cutin biosynthetic process"/>
    <property type="evidence" value="ECO:0007669"/>
    <property type="project" value="TreeGrafter"/>
</dbReference>
<dbReference type="PANTHER" id="PTHR15486">
    <property type="entry name" value="ANCIENT UBIQUITOUS PROTEIN"/>
    <property type="match status" value="1"/>
</dbReference>
<organism evidence="9 10">
    <name type="scientific">Panicum virgatum</name>
    <name type="common">Blackwell switchgrass</name>
    <dbReference type="NCBI Taxonomy" id="38727"/>
    <lineage>
        <taxon>Eukaryota</taxon>
        <taxon>Viridiplantae</taxon>
        <taxon>Streptophyta</taxon>
        <taxon>Embryophyta</taxon>
        <taxon>Tracheophyta</taxon>
        <taxon>Spermatophyta</taxon>
        <taxon>Magnoliopsida</taxon>
        <taxon>Liliopsida</taxon>
        <taxon>Poales</taxon>
        <taxon>Poaceae</taxon>
        <taxon>PACMAD clade</taxon>
        <taxon>Panicoideae</taxon>
        <taxon>Panicodae</taxon>
        <taxon>Paniceae</taxon>
        <taxon>Panicinae</taxon>
        <taxon>Panicum</taxon>
        <taxon>Panicum sect. Hiantes</taxon>
    </lineage>
</organism>